<feature type="compositionally biased region" description="Acidic residues" evidence="1">
    <location>
        <begin position="65"/>
        <end position="75"/>
    </location>
</feature>
<feature type="region of interest" description="Disordered" evidence="1">
    <location>
        <begin position="1"/>
        <end position="106"/>
    </location>
</feature>
<reference evidence="2 3" key="1">
    <citation type="submission" date="2016-07" db="EMBL/GenBank/DDBJ databases">
        <title>Draft genome of the white-rot fungus Obba rivulosa 3A-2.</title>
        <authorList>
            <consortium name="DOE Joint Genome Institute"/>
            <person name="Miettinen O."/>
            <person name="Riley R."/>
            <person name="Acob R."/>
            <person name="Barry K."/>
            <person name="Cullen D."/>
            <person name="De Vries R."/>
            <person name="Hainaut M."/>
            <person name="Hatakka A."/>
            <person name="Henrissat B."/>
            <person name="Hilden K."/>
            <person name="Kuo R."/>
            <person name="Labutti K."/>
            <person name="Lipzen A."/>
            <person name="Makela M.R."/>
            <person name="Sandor L."/>
            <person name="Spatafora J.W."/>
            <person name="Grigoriev I.V."/>
            <person name="Hibbett D.S."/>
        </authorList>
    </citation>
    <scope>NUCLEOTIDE SEQUENCE [LARGE SCALE GENOMIC DNA]</scope>
    <source>
        <strain evidence="2 3">3A-2</strain>
    </source>
</reference>
<proteinExistence type="predicted"/>
<evidence type="ECO:0000313" key="3">
    <source>
        <dbReference type="Proteomes" id="UP000250043"/>
    </source>
</evidence>
<dbReference type="AlphaFoldDB" id="A0A8E2DVL0"/>
<feature type="compositionally biased region" description="Polar residues" evidence="1">
    <location>
        <begin position="82"/>
        <end position="97"/>
    </location>
</feature>
<dbReference type="Proteomes" id="UP000250043">
    <property type="component" value="Unassembled WGS sequence"/>
</dbReference>
<name>A0A8E2DVL0_9APHY</name>
<dbReference type="EMBL" id="KV722330">
    <property type="protein sequence ID" value="OCH96438.1"/>
    <property type="molecule type" value="Genomic_DNA"/>
</dbReference>
<evidence type="ECO:0000256" key="1">
    <source>
        <dbReference type="SAM" id="MobiDB-lite"/>
    </source>
</evidence>
<evidence type="ECO:0000313" key="2">
    <source>
        <dbReference type="EMBL" id="OCH96438.1"/>
    </source>
</evidence>
<organism evidence="2 3">
    <name type="scientific">Obba rivulosa</name>
    <dbReference type="NCBI Taxonomy" id="1052685"/>
    <lineage>
        <taxon>Eukaryota</taxon>
        <taxon>Fungi</taxon>
        <taxon>Dikarya</taxon>
        <taxon>Basidiomycota</taxon>
        <taxon>Agaricomycotina</taxon>
        <taxon>Agaricomycetes</taxon>
        <taxon>Polyporales</taxon>
        <taxon>Gelatoporiaceae</taxon>
        <taxon>Obba</taxon>
    </lineage>
</organism>
<protein>
    <submittedName>
        <fullName evidence="2">Uncharacterized protein</fullName>
    </submittedName>
</protein>
<gene>
    <name evidence="2" type="ORF">OBBRIDRAFT_786990</name>
</gene>
<dbReference type="OrthoDB" id="5396103at2759"/>
<sequence>MPRILTLISEARPDEDEVKSEAQFQRLVASCSESPSQSRVPRAASSRGRYPEEADQDEPLREDTPSDDGELDDTEPFAYTEPATSTKPVTPAQSVNGDDNGMLDSPGGVAMDVDLVSRPSRRLRSMIDMLAATIGVSLAIDILMEAHTTTNLQCRAQQQT</sequence>
<keyword evidence="3" id="KW-1185">Reference proteome</keyword>
<accession>A0A8E2DVL0</accession>